<evidence type="ECO:0000256" key="1">
    <source>
        <dbReference type="SAM" id="MobiDB-lite"/>
    </source>
</evidence>
<feature type="region of interest" description="Disordered" evidence="1">
    <location>
        <begin position="170"/>
        <end position="195"/>
    </location>
</feature>
<dbReference type="OrthoDB" id="3798784at2759"/>
<feature type="compositionally biased region" description="Polar residues" evidence="1">
    <location>
        <begin position="439"/>
        <end position="450"/>
    </location>
</feature>
<feature type="region of interest" description="Disordered" evidence="1">
    <location>
        <begin position="55"/>
        <end position="116"/>
    </location>
</feature>
<comment type="caution">
    <text evidence="3">The sequence shown here is derived from an EMBL/GenBank/DDBJ whole genome shotgun (WGS) entry which is preliminary data.</text>
</comment>
<dbReference type="AlphaFoldDB" id="A0A9P4NBT8"/>
<keyword evidence="4" id="KW-1185">Reference proteome</keyword>
<name>A0A9P4NBT8_9PLEO</name>
<feature type="region of interest" description="Disordered" evidence="1">
    <location>
        <begin position="333"/>
        <end position="416"/>
    </location>
</feature>
<feature type="transmembrane region" description="Helical" evidence="2">
    <location>
        <begin position="6"/>
        <end position="28"/>
    </location>
</feature>
<reference evidence="4" key="1">
    <citation type="journal article" date="2020" name="Stud. Mycol.">
        <title>101 Dothideomycetes genomes: A test case for predicting lifestyles and emergence of pathogens.</title>
        <authorList>
            <person name="Haridas S."/>
            <person name="Albert R."/>
            <person name="Binder M."/>
            <person name="Bloem J."/>
            <person name="LaButti K."/>
            <person name="Salamov A."/>
            <person name="Andreopoulos B."/>
            <person name="Baker S."/>
            <person name="Barry K."/>
            <person name="Bills G."/>
            <person name="Bluhm B."/>
            <person name="Cannon C."/>
            <person name="Castanera R."/>
            <person name="Culley D."/>
            <person name="Daum C."/>
            <person name="Ezra D."/>
            <person name="Gonzalez J."/>
            <person name="Henrissat B."/>
            <person name="Kuo A."/>
            <person name="Liang C."/>
            <person name="Lipzen A."/>
            <person name="Lutzoni F."/>
            <person name="Magnuson J."/>
            <person name="Mondo S."/>
            <person name="Nolan M."/>
            <person name="Ohm R."/>
            <person name="Pangilinan J."/>
            <person name="Park H.-J."/>
            <person name="Ramirez L."/>
            <person name="Alfaro M."/>
            <person name="Sun H."/>
            <person name="Tritt A."/>
            <person name="Yoshinaga Y."/>
            <person name="Zwiers L.-H."/>
            <person name="Turgeon B."/>
            <person name="Goodwin S."/>
            <person name="Spatafora J."/>
            <person name="Crous P."/>
            <person name="Grigoriev I."/>
        </authorList>
    </citation>
    <scope>NUCLEOTIDE SEQUENCE [LARGE SCALE GENOMIC DNA]</scope>
    <source>
        <strain evidence="4">CBS 304.66</strain>
    </source>
</reference>
<dbReference type="Proteomes" id="UP000800093">
    <property type="component" value="Unassembled WGS sequence"/>
</dbReference>
<evidence type="ECO:0000313" key="4">
    <source>
        <dbReference type="Proteomes" id="UP000800093"/>
    </source>
</evidence>
<gene>
    <name evidence="3" type="ORF">CC78DRAFT_574454</name>
</gene>
<keyword evidence="2" id="KW-0812">Transmembrane</keyword>
<feature type="region of interest" description="Disordered" evidence="1">
    <location>
        <begin position="439"/>
        <end position="489"/>
    </location>
</feature>
<feature type="compositionally biased region" description="Basic residues" evidence="1">
    <location>
        <begin position="75"/>
        <end position="85"/>
    </location>
</feature>
<keyword evidence="2" id="KW-0472">Membrane</keyword>
<organism evidence="3 4">
    <name type="scientific">Lojkania enalia</name>
    <dbReference type="NCBI Taxonomy" id="147567"/>
    <lineage>
        <taxon>Eukaryota</taxon>
        <taxon>Fungi</taxon>
        <taxon>Dikarya</taxon>
        <taxon>Ascomycota</taxon>
        <taxon>Pezizomycotina</taxon>
        <taxon>Dothideomycetes</taxon>
        <taxon>Pleosporomycetidae</taxon>
        <taxon>Pleosporales</taxon>
        <taxon>Pleosporales incertae sedis</taxon>
        <taxon>Lojkania</taxon>
    </lineage>
</organism>
<feature type="compositionally biased region" description="Basic and acidic residues" evidence="1">
    <location>
        <begin position="394"/>
        <end position="403"/>
    </location>
</feature>
<evidence type="ECO:0000256" key="2">
    <source>
        <dbReference type="SAM" id="Phobius"/>
    </source>
</evidence>
<accession>A0A9P4NBT8</accession>
<dbReference type="EMBL" id="ML986580">
    <property type="protein sequence ID" value="KAF2270318.1"/>
    <property type="molecule type" value="Genomic_DNA"/>
</dbReference>
<proteinExistence type="predicted"/>
<sequence length="505" mass="56801">MADPGLIVAIVFSCLFGAIVLWLAVYYVHRWIHRQCCAIENFFLSNLHKPREDYGKEFGRRRSPSPGMAPPPRSRSSRSRSRRGSSPRESSKEEAGELLERATKRRPEHLEMFPPRRREYPRLDFMDRNETFNPRSQAFPPRLMPPVQMLRPAYMSPIVRQQVYPRPLPARQSEHSIDIGPSENPESEYEAGSQRQSIHEGIDYIEYGDPPAWILGEPDPVPDTEIDEVEGDGDESAIEQIPRAYIPRSVPRANLQYSQPFPPAFARLRSWEPVSIPHQEHWTGRIGTKRYAPYAKPNRRKWKSKLRNADRRPLFPIFETPFPIDPSCVDASAETIPRQSQPPSEGYKASGQDGSRQYREYLDDTGGPELDKGNQTTVEESKIAQEPEQVQVKELIEQEREQQPEPQLGTESTVEDAVPVDRQPQLAFDNPTTQFTILGQSPDTLPSISPMSHPAAPPLSCASSLHETAEDESDDSAVGGELDCNGSTGALAEGLSSVIVPSMSS</sequence>
<feature type="compositionally biased region" description="Basic and acidic residues" evidence="1">
    <location>
        <begin position="89"/>
        <end position="102"/>
    </location>
</feature>
<evidence type="ECO:0000313" key="3">
    <source>
        <dbReference type="EMBL" id="KAF2270318.1"/>
    </source>
</evidence>
<protein>
    <submittedName>
        <fullName evidence="3">Uncharacterized protein</fullName>
    </submittedName>
</protein>
<keyword evidence="2" id="KW-1133">Transmembrane helix</keyword>